<feature type="compositionally biased region" description="Pro residues" evidence="1">
    <location>
        <begin position="868"/>
        <end position="878"/>
    </location>
</feature>
<dbReference type="InterPro" id="IPR000300">
    <property type="entry name" value="IPPc"/>
</dbReference>
<dbReference type="SUPFAM" id="SSF54928">
    <property type="entry name" value="RNA-binding domain, RBD"/>
    <property type="match status" value="1"/>
</dbReference>
<dbReference type="GO" id="GO:0004439">
    <property type="term" value="F:phosphatidylinositol-4,5-bisphosphate 5-phosphatase activity"/>
    <property type="evidence" value="ECO:0007669"/>
    <property type="project" value="TreeGrafter"/>
</dbReference>
<evidence type="ECO:0000256" key="1">
    <source>
        <dbReference type="SAM" id="MobiDB-lite"/>
    </source>
</evidence>
<sequence>MHASAGLIEQLVFKHREYTTQVNARVALATWNVNGGTMFRSIAFRHQSLDDWLLDMYANSLQAAPETCDITGDPSIGTDIFAIGFEEIVDLTAKNITNASTSNQKAWGAELEKTISRDRKYVLLTSVQLVGVCLFVFIRPQLAPYIRDVATDSVKTGLGGAAGNKGAVAIRFMFHNSSLCFVCAHFTAGQSGIKERNSDFAEICSKVSFPMGGTLKCHDYIFWVGDFNYRIDLPKSETEMLIKDGNWTFLHNADQLQKQRKEGNVFQGYEEGVPNFAPTYKYDVFCDDYDTSEKARVPSWTDRCLWKRNKLIGIDEAQWTPGVLRVYNRAELKTSDHRPVKALIDIPILKVDRKVKDKVLEAMVEEEGPTDGTVIISASDDAVIPDENADRILEEFSTIGEIILARFVANEIFLTFTSGRMALLAVRKFNDWQLGKQTIMVRLNMPIWKDNVKNELKRDTIAESTFYSAITNSLLGDDFRHRSMSFVDDDEEDLDFMEANTLKPPSSSSVTPSVSGRNTPENILEDFSTKKVPPVRPSKPPSRPPPPKKFEPPKDLLTSSPPPSATMKEVDLLTGSQSDPFSVAPTLKVGQPELVGHNVLPIQPVVMREKSSGSKNRRLASTIGSPTNISHSGAKTQDEAKILIESLMAGQSTQAEGGGLPTPLLPSFNSKEGDNPNPKVKAAGVAPARPPIPRSASSNSMNSTAHPAPSNPFTSISPLETNATKVDDTKGKRIPPPIPTRLGDKPISRAVSSQSIFSSNSKLAHDDIAHIKNRVPPPIPSRASDNLPSARTTPNIPTLSDAADTANTQNGTAVDGELNHNHKIVDQSDSTPPVVSSTNDEPSRAELNNETQLDFNPSIESSTITPKSVPPPIPQRRN</sequence>
<dbReference type="GO" id="GO:0048488">
    <property type="term" value="P:synaptic vesicle endocytosis"/>
    <property type="evidence" value="ECO:0007669"/>
    <property type="project" value="TreeGrafter"/>
</dbReference>
<dbReference type="OrthoDB" id="1925875at2759"/>
<feature type="compositionally biased region" description="Polar residues" evidence="1">
    <location>
        <begin position="783"/>
        <end position="798"/>
    </location>
</feature>
<dbReference type="SMART" id="SM01165">
    <property type="entry name" value="DUF1866"/>
    <property type="match status" value="1"/>
</dbReference>
<dbReference type="InterPro" id="IPR036691">
    <property type="entry name" value="Endo/exonu/phosph_ase_sf"/>
</dbReference>
<feature type="region of interest" description="Disordered" evidence="1">
    <location>
        <begin position="498"/>
        <end position="568"/>
    </location>
</feature>
<proteinExistence type="predicted"/>
<dbReference type="InterPro" id="IPR035979">
    <property type="entry name" value="RBD_domain_sf"/>
</dbReference>
<feature type="compositionally biased region" description="Polar residues" evidence="1">
    <location>
        <begin position="622"/>
        <end position="635"/>
    </location>
</feature>
<comment type="caution">
    <text evidence="4">The sequence shown here is derived from an EMBL/GenBank/DDBJ whole genome shotgun (WGS) entry which is preliminary data.</text>
</comment>
<dbReference type="PANTHER" id="PTHR11200:SF257">
    <property type="entry name" value="PHOSPHOINOSITIDE 5-PHOSPHATASE"/>
    <property type="match status" value="1"/>
</dbReference>
<dbReference type="AlphaFoldDB" id="A0A7J7JYK1"/>
<feature type="region of interest" description="Disordered" evidence="1">
    <location>
        <begin position="652"/>
        <end position="760"/>
    </location>
</feature>
<dbReference type="Pfam" id="PF08952">
    <property type="entry name" value="DUF1866"/>
    <property type="match status" value="1"/>
</dbReference>
<feature type="domain" description="Synaptojanin-1/2 RNA recognition motif" evidence="3">
    <location>
        <begin position="345"/>
        <end position="486"/>
    </location>
</feature>
<evidence type="ECO:0000259" key="2">
    <source>
        <dbReference type="SMART" id="SM00128"/>
    </source>
</evidence>
<dbReference type="Gene3D" id="3.60.10.10">
    <property type="entry name" value="Endonuclease/exonuclease/phosphatase"/>
    <property type="match status" value="1"/>
</dbReference>
<protein>
    <submittedName>
        <fullName evidence="4">SYNJ1</fullName>
    </submittedName>
</protein>
<dbReference type="EMBL" id="VXIV02001709">
    <property type="protein sequence ID" value="KAF6030408.1"/>
    <property type="molecule type" value="Genomic_DNA"/>
</dbReference>
<feature type="region of interest" description="Disordered" evidence="1">
    <location>
        <begin position="772"/>
        <end position="878"/>
    </location>
</feature>
<dbReference type="SUPFAM" id="SSF56219">
    <property type="entry name" value="DNase I-like"/>
    <property type="match status" value="1"/>
</dbReference>
<dbReference type="Gene3D" id="3.30.70.330">
    <property type="match status" value="1"/>
</dbReference>
<evidence type="ECO:0000259" key="3">
    <source>
        <dbReference type="SMART" id="SM01165"/>
    </source>
</evidence>
<dbReference type="GO" id="GO:0046856">
    <property type="term" value="P:phosphatidylinositol dephosphorylation"/>
    <property type="evidence" value="ECO:0007669"/>
    <property type="project" value="InterPro"/>
</dbReference>
<dbReference type="InterPro" id="IPR046985">
    <property type="entry name" value="IP5"/>
</dbReference>
<dbReference type="SMART" id="SM00128">
    <property type="entry name" value="IPPc"/>
    <property type="match status" value="1"/>
</dbReference>
<feature type="compositionally biased region" description="Polar residues" evidence="1">
    <location>
        <begin position="750"/>
        <end position="760"/>
    </location>
</feature>
<feature type="compositionally biased region" description="Basic and acidic residues" evidence="1">
    <location>
        <begin position="817"/>
        <end position="826"/>
    </location>
</feature>
<reference evidence="4" key="1">
    <citation type="submission" date="2020-06" db="EMBL/GenBank/DDBJ databases">
        <title>Draft genome of Bugula neritina, a colonial animal packing powerful symbionts and potential medicines.</title>
        <authorList>
            <person name="Rayko M."/>
        </authorList>
    </citation>
    <scope>NUCLEOTIDE SEQUENCE [LARGE SCALE GENOMIC DNA]</scope>
    <source>
        <strain evidence="4">Kwan_BN1</strain>
    </source>
</reference>
<accession>A0A7J7JYK1</accession>
<evidence type="ECO:0000313" key="5">
    <source>
        <dbReference type="Proteomes" id="UP000593567"/>
    </source>
</evidence>
<evidence type="ECO:0000313" key="4">
    <source>
        <dbReference type="EMBL" id="KAF6030408.1"/>
    </source>
</evidence>
<feature type="compositionally biased region" description="Polar residues" evidence="1">
    <location>
        <begin position="701"/>
        <end position="724"/>
    </location>
</feature>
<feature type="compositionally biased region" description="Low complexity" evidence="1">
    <location>
        <begin position="504"/>
        <end position="515"/>
    </location>
</feature>
<dbReference type="GO" id="GO:0003676">
    <property type="term" value="F:nucleic acid binding"/>
    <property type="evidence" value="ECO:0007669"/>
    <property type="project" value="InterPro"/>
</dbReference>
<feature type="region of interest" description="Disordered" evidence="1">
    <location>
        <begin position="609"/>
        <end position="635"/>
    </location>
</feature>
<feature type="compositionally biased region" description="Polar residues" evidence="1">
    <location>
        <begin position="827"/>
        <end position="866"/>
    </location>
</feature>
<dbReference type="Pfam" id="PF22669">
    <property type="entry name" value="Exo_endo_phos2"/>
    <property type="match status" value="1"/>
</dbReference>
<keyword evidence="5" id="KW-1185">Reference proteome</keyword>
<dbReference type="GO" id="GO:0098793">
    <property type="term" value="C:presynapse"/>
    <property type="evidence" value="ECO:0007669"/>
    <property type="project" value="GOC"/>
</dbReference>
<dbReference type="Proteomes" id="UP000593567">
    <property type="component" value="Unassembled WGS sequence"/>
</dbReference>
<dbReference type="InterPro" id="IPR012677">
    <property type="entry name" value="Nucleotide-bd_a/b_plait_sf"/>
</dbReference>
<dbReference type="InterPro" id="IPR015047">
    <property type="entry name" value="SYNJ1/2_RRM"/>
</dbReference>
<feature type="domain" description="Inositol polyphosphate-related phosphatase" evidence="2">
    <location>
        <begin position="22"/>
        <end position="352"/>
    </location>
</feature>
<gene>
    <name evidence="4" type="ORF">EB796_011249</name>
</gene>
<dbReference type="PANTHER" id="PTHR11200">
    <property type="entry name" value="INOSITOL 5-PHOSPHATASE"/>
    <property type="match status" value="1"/>
</dbReference>
<organism evidence="4 5">
    <name type="scientific">Bugula neritina</name>
    <name type="common">Brown bryozoan</name>
    <name type="synonym">Sertularia neritina</name>
    <dbReference type="NCBI Taxonomy" id="10212"/>
    <lineage>
        <taxon>Eukaryota</taxon>
        <taxon>Metazoa</taxon>
        <taxon>Spiralia</taxon>
        <taxon>Lophotrochozoa</taxon>
        <taxon>Bryozoa</taxon>
        <taxon>Gymnolaemata</taxon>
        <taxon>Cheilostomatida</taxon>
        <taxon>Flustrina</taxon>
        <taxon>Buguloidea</taxon>
        <taxon>Bugulidae</taxon>
        <taxon>Bugula</taxon>
    </lineage>
</organism>
<name>A0A7J7JYK1_BUGNE</name>
<feature type="compositionally biased region" description="Pro residues" evidence="1">
    <location>
        <begin position="534"/>
        <end position="547"/>
    </location>
</feature>